<feature type="chain" id="PRO_5019367476" evidence="1">
    <location>
        <begin position="20"/>
        <end position="261"/>
    </location>
</feature>
<dbReference type="EMBL" id="QYYA01000007">
    <property type="protein sequence ID" value="RJG15946.1"/>
    <property type="molecule type" value="Genomic_DNA"/>
</dbReference>
<organism evidence="2 3">
    <name type="scientific">Alcanivorax profundi</name>
    <dbReference type="NCBI Taxonomy" id="2338368"/>
    <lineage>
        <taxon>Bacteria</taxon>
        <taxon>Pseudomonadati</taxon>
        <taxon>Pseudomonadota</taxon>
        <taxon>Gammaproteobacteria</taxon>
        <taxon>Oceanospirillales</taxon>
        <taxon>Alcanivoracaceae</taxon>
        <taxon>Alcanivorax</taxon>
    </lineage>
</organism>
<keyword evidence="3" id="KW-1185">Reference proteome</keyword>
<comment type="caution">
    <text evidence="2">The sequence shown here is derived from an EMBL/GenBank/DDBJ whole genome shotgun (WGS) entry which is preliminary data.</text>
</comment>
<name>A0A418XTD8_9GAMM</name>
<reference evidence="2 3" key="1">
    <citation type="submission" date="2018-09" db="EMBL/GenBank/DDBJ databases">
        <title>Alcanivorax profundi sp. nov., isolated from 1000 m-depth seawater of the Mariana Trench.</title>
        <authorList>
            <person name="Liu J."/>
        </authorList>
    </citation>
    <scope>NUCLEOTIDE SEQUENCE [LARGE SCALE GENOMIC DNA]</scope>
    <source>
        <strain evidence="2 3">MTEO17</strain>
    </source>
</reference>
<keyword evidence="1" id="KW-0732">Signal</keyword>
<evidence type="ECO:0000313" key="2">
    <source>
        <dbReference type="EMBL" id="RJG15946.1"/>
    </source>
</evidence>
<protein>
    <submittedName>
        <fullName evidence="2">Uncharacterized protein</fullName>
    </submittedName>
</protein>
<gene>
    <name evidence="2" type="ORF">D4A39_15855</name>
</gene>
<evidence type="ECO:0000313" key="3">
    <source>
        <dbReference type="Proteomes" id="UP000283734"/>
    </source>
</evidence>
<dbReference type="Proteomes" id="UP000283734">
    <property type="component" value="Unassembled WGS sequence"/>
</dbReference>
<proteinExistence type="predicted"/>
<accession>A0A418XTD8</accession>
<evidence type="ECO:0000256" key="1">
    <source>
        <dbReference type="SAM" id="SignalP"/>
    </source>
</evidence>
<dbReference type="AlphaFoldDB" id="A0A418XTD8"/>
<feature type="signal peptide" evidence="1">
    <location>
        <begin position="1"/>
        <end position="19"/>
    </location>
</feature>
<sequence length="261" mass="27740">MLAVVMVLPSLVAAGQAVGVIVAANNPDLATIAGDDERPASLFAVIQPGERVLVAPGGKVTIRYAGEDVEVSPANSPYRLPVEASGDTVAGNMLDWALSVLGATDAEREEPLTVAMASRGFQSLSLYYVSPFDNRLQRRDQMILIHERGAKVDSVRVDGFGQDLPLTPGQAGMTVVDMRALPAGNYLVHVCAGQRCLPVSLNWMDPLQKKGGEVSVLPELAALALIRDGDGLELEGVQQLWSIRASTELASALFTRLIPVE</sequence>